<dbReference type="AlphaFoldDB" id="A0A3D8PN56"/>
<comment type="caution">
    <text evidence="2">The sequence shown here is derived from an EMBL/GenBank/DDBJ whole genome shotgun (WGS) entry which is preliminary data.</text>
</comment>
<evidence type="ECO:0000256" key="1">
    <source>
        <dbReference type="SAM" id="Phobius"/>
    </source>
</evidence>
<protein>
    <submittedName>
        <fullName evidence="2">Uncharacterized protein</fullName>
    </submittedName>
</protein>
<name>A0A3D8PN56_9BACI</name>
<keyword evidence="1" id="KW-0472">Membrane</keyword>
<dbReference type="EMBL" id="PIOC01000019">
    <property type="protein sequence ID" value="RDW17546.1"/>
    <property type="molecule type" value="Genomic_DNA"/>
</dbReference>
<accession>A0A3D8PN56</accession>
<gene>
    <name evidence="2" type="ORF">CWR48_13560</name>
</gene>
<keyword evidence="3" id="KW-1185">Reference proteome</keyword>
<keyword evidence="1" id="KW-0812">Transmembrane</keyword>
<evidence type="ECO:0000313" key="2">
    <source>
        <dbReference type="EMBL" id="RDW17546.1"/>
    </source>
</evidence>
<evidence type="ECO:0000313" key="3">
    <source>
        <dbReference type="Proteomes" id="UP000257143"/>
    </source>
</evidence>
<reference evidence="3" key="1">
    <citation type="submission" date="2017-11" db="EMBL/GenBank/DDBJ databases">
        <authorList>
            <person name="Zhu W."/>
        </authorList>
    </citation>
    <scope>NUCLEOTIDE SEQUENCE [LARGE SCALE GENOMIC DNA]</scope>
    <source>
        <strain evidence="3">CAU 1183</strain>
    </source>
</reference>
<keyword evidence="1" id="KW-1133">Transmembrane helix</keyword>
<organism evidence="2 3">
    <name type="scientific">Oceanobacillus arenosus</name>
    <dbReference type="NCBI Taxonomy" id="1229153"/>
    <lineage>
        <taxon>Bacteria</taxon>
        <taxon>Bacillati</taxon>
        <taxon>Bacillota</taxon>
        <taxon>Bacilli</taxon>
        <taxon>Bacillales</taxon>
        <taxon>Bacillaceae</taxon>
        <taxon>Oceanobacillus</taxon>
    </lineage>
</organism>
<sequence length="85" mass="9879">MVITFLFDRTKYIATKIYDRFNFPGLLQSILKVVPSKNKISSVEPNLHQVDEGNLHLITILRDRKIILFRMGLLLGLFIIVKYST</sequence>
<dbReference type="Proteomes" id="UP000257143">
    <property type="component" value="Unassembled WGS sequence"/>
</dbReference>
<proteinExistence type="predicted"/>
<feature type="transmembrane region" description="Helical" evidence="1">
    <location>
        <begin position="67"/>
        <end position="84"/>
    </location>
</feature>